<name>A0A8T0E658_ARGBR</name>
<dbReference type="InterPro" id="IPR036236">
    <property type="entry name" value="Znf_C2H2_sf"/>
</dbReference>
<keyword evidence="4 8" id="KW-0863">Zinc-finger</keyword>
<dbReference type="PROSITE" id="PS00028">
    <property type="entry name" value="ZINC_FINGER_C2H2_1"/>
    <property type="match status" value="3"/>
</dbReference>
<dbReference type="GO" id="GO:0003700">
    <property type="term" value="F:DNA-binding transcription factor activity"/>
    <property type="evidence" value="ECO:0007669"/>
    <property type="project" value="TreeGrafter"/>
</dbReference>
<comment type="caution">
    <text evidence="10">The sequence shown here is derived from an EMBL/GenBank/DDBJ whole genome shotgun (WGS) entry which is preliminary data.</text>
</comment>
<dbReference type="EMBL" id="JABXBU010002230">
    <property type="protein sequence ID" value="KAF8767273.1"/>
    <property type="molecule type" value="Genomic_DNA"/>
</dbReference>
<feature type="domain" description="C2H2-type" evidence="9">
    <location>
        <begin position="83"/>
        <end position="106"/>
    </location>
</feature>
<dbReference type="SMART" id="SM00355">
    <property type="entry name" value="ZnF_C2H2"/>
    <property type="match status" value="3"/>
</dbReference>
<reference evidence="10" key="1">
    <citation type="journal article" date="2020" name="bioRxiv">
        <title>Chromosome-level reference genome of the European wasp spider Argiope bruennichi: a resource for studies on range expansion and evolutionary adaptation.</title>
        <authorList>
            <person name="Sheffer M.M."/>
            <person name="Hoppe A."/>
            <person name="Krehenwinkel H."/>
            <person name="Uhl G."/>
            <person name="Kuss A.W."/>
            <person name="Jensen L."/>
            <person name="Jensen C."/>
            <person name="Gillespie R.G."/>
            <person name="Hoff K.J."/>
            <person name="Prost S."/>
        </authorList>
    </citation>
    <scope>NUCLEOTIDE SEQUENCE</scope>
</reference>
<evidence type="ECO:0000256" key="6">
    <source>
        <dbReference type="ARBA" id="ARBA00023125"/>
    </source>
</evidence>
<evidence type="ECO:0000313" key="11">
    <source>
        <dbReference type="Proteomes" id="UP000807504"/>
    </source>
</evidence>
<dbReference type="PROSITE" id="PS50157">
    <property type="entry name" value="ZINC_FINGER_C2H2_2"/>
    <property type="match status" value="3"/>
</dbReference>
<evidence type="ECO:0000256" key="3">
    <source>
        <dbReference type="ARBA" id="ARBA00022737"/>
    </source>
</evidence>
<dbReference type="Proteomes" id="UP000807504">
    <property type="component" value="Unassembled WGS sequence"/>
</dbReference>
<evidence type="ECO:0000256" key="4">
    <source>
        <dbReference type="ARBA" id="ARBA00022771"/>
    </source>
</evidence>
<evidence type="ECO:0000313" key="10">
    <source>
        <dbReference type="EMBL" id="KAF8767273.1"/>
    </source>
</evidence>
<feature type="domain" description="C2H2-type" evidence="9">
    <location>
        <begin position="54"/>
        <end position="81"/>
    </location>
</feature>
<dbReference type="GO" id="GO:0008270">
    <property type="term" value="F:zinc ion binding"/>
    <property type="evidence" value="ECO:0007669"/>
    <property type="project" value="UniProtKB-KW"/>
</dbReference>
<comment type="subcellular location">
    <subcellularLocation>
        <location evidence="1">Nucleus</location>
    </subcellularLocation>
</comment>
<evidence type="ECO:0000256" key="2">
    <source>
        <dbReference type="ARBA" id="ARBA00022723"/>
    </source>
</evidence>
<dbReference type="Gene3D" id="3.30.160.60">
    <property type="entry name" value="Classic Zinc Finger"/>
    <property type="match status" value="2"/>
</dbReference>
<dbReference type="AlphaFoldDB" id="A0A8T0E658"/>
<dbReference type="PANTHER" id="PTHR24404">
    <property type="entry name" value="ZINC FINGER PROTEIN"/>
    <property type="match status" value="1"/>
</dbReference>
<reference evidence="10" key="2">
    <citation type="submission" date="2020-06" db="EMBL/GenBank/DDBJ databases">
        <authorList>
            <person name="Sheffer M."/>
        </authorList>
    </citation>
    <scope>NUCLEOTIDE SEQUENCE</scope>
</reference>
<keyword evidence="2" id="KW-0479">Metal-binding</keyword>
<proteinExistence type="predicted"/>
<dbReference type="SUPFAM" id="SSF57667">
    <property type="entry name" value="beta-beta-alpha zinc fingers"/>
    <property type="match status" value="2"/>
</dbReference>
<keyword evidence="6" id="KW-0238">DNA-binding</keyword>
<evidence type="ECO:0000256" key="8">
    <source>
        <dbReference type="PROSITE-ProRule" id="PRU00042"/>
    </source>
</evidence>
<keyword evidence="11" id="KW-1185">Reference proteome</keyword>
<protein>
    <submittedName>
        <fullName evidence="10">Zinc finger protein 836 like protein</fullName>
    </submittedName>
</protein>
<dbReference type="InterPro" id="IPR013087">
    <property type="entry name" value="Znf_C2H2_type"/>
</dbReference>
<gene>
    <name evidence="10" type="ORF">HNY73_020257</name>
</gene>
<evidence type="ECO:0000256" key="5">
    <source>
        <dbReference type="ARBA" id="ARBA00022833"/>
    </source>
</evidence>
<dbReference type="InterPro" id="IPR050589">
    <property type="entry name" value="Ikaros_C2H2-ZF"/>
</dbReference>
<dbReference type="GO" id="GO:0005634">
    <property type="term" value="C:nucleus"/>
    <property type="evidence" value="ECO:0007669"/>
    <property type="project" value="UniProtKB-SubCell"/>
</dbReference>
<evidence type="ECO:0000256" key="7">
    <source>
        <dbReference type="ARBA" id="ARBA00023242"/>
    </source>
</evidence>
<dbReference type="GO" id="GO:0000978">
    <property type="term" value="F:RNA polymerase II cis-regulatory region sequence-specific DNA binding"/>
    <property type="evidence" value="ECO:0007669"/>
    <property type="project" value="TreeGrafter"/>
</dbReference>
<evidence type="ECO:0000256" key="1">
    <source>
        <dbReference type="ARBA" id="ARBA00004123"/>
    </source>
</evidence>
<keyword evidence="5" id="KW-0862">Zinc</keyword>
<keyword evidence="3" id="KW-0677">Repeat</keyword>
<organism evidence="10 11">
    <name type="scientific">Argiope bruennichi</name>
    <name type="common">Wasp spider</name>
    <name type="synonym">Aranea bruennichi</name>
    <dbReference type="NCBI Taxonomy" id="94029"/>
    <lineage>
        <taxon>Eukaryota</taxon>
        <taxon>Metazoa</taxon>
        <taxon>Ecdysozoa</taxon>
        <taxon>Arthropoda</taxon>
        <taxon>Chelicerata</taxon>
        <taxon>Arachnida</taxon>
        <taxon>Araneae</taxon>
        <taxon>Araneomorphae</taxon>
        <taxon>Entelegynae</taxon>
        <taxon>Araneoidea</taxon>
        <taxon>Araneidae</taxon>
        <taxon>Argiope</taxon>
    </lineage>
</organism>
<keyword evidence="7" id="KW-0539">Nucleus</keyword>
<dbReference type="GO" id="GO:0006357">
    <property type="term" value="P:regulation of transcription by RNA polymerase II"/>
    <property type="evidence" value="ECO:0007669"/>
    <property type="project" value="TreeGrafter"/>
</dbReference>
<dbReference type="FunFam" id="3.30.160.60:FF:000446">
    <property type="entry name" value="Zinc finger protein"/>
    <property type="match status" value="1"/>
</dbReference>
<accession>A0A8T0E658</accession>
<feature type="domain" description="C2H2-type" evidence="9">
    <location>
        <begin position="3"/>
        <end position="30"/>
    </location>
</feature>
<sequence>MMWKCSVCGKDLSTKYSLARHMRRHFEETPQYSCEFCGFRLHHDNASSAYKTKWQCHICGSCLSNKYSLERHMSKHSDVKHYFKCNICNNLFAWQSSLLRHQTTIHGVVLTEEQSSKK</sequence>
<dbReference type="PANTHER" id="PTHR24404:SF114">
    <property type="entry name" value="KLUMPFUSS, ISOFORM B-RELATED"/>
    <property type="match status" value="1"/>
</dbReference>
<dbReference type="Pfam" id="PF00096">
    <property type="entry name" value="zf-C2H2"/>
    <property type="match status" value="2"/>
</dbReference>
<evidence type="ECO:0000259" key="9">
    <source>
        <dbReference type="PROSITE" id="PS50157"/>
    </source>
</evidence>